<feature type="binding site" evidence="8">
    <location>
        <begin position="30"/>
        <end position="37"/>
    </location>
    <ligand>
        <name>ATP</name>
        <dbReference type="ChEBI" id="CHEBI:30616"/>
    </ligand>
</feature>
<dbReference type="InterPro" id="IPR014729">
    <property type="entry name" value="Rossmann-like_a/b/a_fold"/>
</dbReference>
<dbReference type="CDD" id="cd00560">
    <property type="entry name" value="PanC"/>
    <property type="match status" value="1"/>
</dbReference>
<evidence type="ECO:0000256" key="4">
    <source>
        <dbReference type="ARBA" id="ARBA00022655"/>
    </source>
</evidence>
<feature type="binding site" evidence="8">
    <location>
        <begin position="147"/>
        <end position="150"/>
    </location>
    <ligand>
        <name>ATP</name>
        <dbReference type="ChEBI" id="CHEBI:30616"/>
    </ligand>
</feature>
<feature type="binding site" evidence="8">
    <location>
        <position position="61"/>
    </location>
    <ligand>
        <name>(R)-pantoate</name>
        <dbReference type="ChEBI" id="CHEBI:15980"/>
    </ligand>
</feature>
<dbReference type="SUPFAM" id="SSF52374">
    <property type="entry name" value="Nucleotidylyl transferase"/>
    <property type="match status" value="1"/>
</dbReference>
<comment type="miscellaneous">
    <text evidence="8">The reaction proceeds by a bi uni uni bi ping pong mechanism.</text>
</comment>
<dbReference type="EMBL" id="JXAL01000026">
    <property type="protein sequence ID" value="KIL34912.1"/>
    <property type="molecule type" value="Genomic_DNA"/>
</dbReference>
<evidence type="ECO:0000313" key="10">
    <source>
        <dbReference type="Proteomes" id="UP000054526"/>
    </source>
</evidence>
<keyword evidence="4 8" id="KW-0566">Pantothenate biosynthesis</keyword>
<dbReference type="GO" id="GO:0016874">
    <property type="term" value="F:ligase activity"/>
    <property type="evidence" value="ECO:0007669"/>
    <property type="project" value="UniProtKB-KW"/>
</dbReference>
<dbReference type="EC" id="6.3.2.1" evidence="8"/>
<dbReference type="InterPro" id="IPR003721">
    <property type="entry name" value="Pantoate_ligase"/>
</dbReference>
<evidence type="ECO:0000256" key="3">
    <source>
        <dbReference type="ARBA" id="ARBA00022598"/>
    </source>
</evidence>
<keyword evidence="3 8" id="KW-0436">Ligase</keyword>
<comment type="catalytic activity">
    <reaction evidence="7 8">
        <text>(R)-pantoate + beta-alanine + ATP = (R)-pantothenate + AMP + diphosphate + H(+)</text>
        <dbReference type="Rhea" id="RHEA:10912"/>
        <dbReference type="ChEBI" id="CHEBI:15378"/>
        <dbReference type="ChEBI" id="CHEBI:15980"/>
        <dbReference type="ChEBI" id="CHEBI:29032"/>
        <dbReference type="ChEBI" id="CHEBI:30616"/>
        <dbReference type="ChEBI" id="CHEBI:33019"/>
        <dbReference type="ChEBI" id="CHEBI:57966"/>
        <dbReference type="ChEBI" id="CHEBI:456215"/>
        <dbReference type="EC" id="6.3.2.1"/>
    </reaction>
</comment>
<proteinExistence type="inferred from homology"/>
<keyword evidence="5 8" id="KW-0547">Nucleotide-binding</keyword>
<feature type="active site" description="Proton donor" evidence="8">
    <location>
        <position position="37"/>
    </location>
</feature>
<dbReference type="NCBIfam" id="TIGR00018">
    <property type="entry name" value="panC"/>
    <property type="match status" value="1"/>
</dbReference>
<dbReference type="InterPro" id="IPR042176">
    <property type="entry name" value="Pantoate_ligase_C"/>
</dbReference>
<evidence type="ECO:0000256" key="5">
    <source>
        <dbReference type="ARBA" id="ARBA00022741"/>
    </source>
</evidence>
<comment type="similarity">
    <text evidence="2 8">Belongs to the pantothenate synthetase family.</text>
</comment>
<evidence type="ECO:0000313" key="9">
    <source>
        <dbReference type="EMBL" id="KIL34912.1"/>
    </source>
</evidence>
<dbReference type="Gene3D" id="3.30.1300.10">
    <property type="entry name" value="Pantoate-beta-alanine ligase, C-terminal domain"/>
    <property type="match status" value="1"/>
</dbReference>
<sequence>MRSIAELRKEIAAYRRRSPEGQAVGFVPTMGYLHEGHASLLRRSSAENGLTVLSVFVNPLQFGPNEDLDKYPRDEARDLAVASASGADIVFMPEVREMYPERMLTAVSVSGVTERLCGASRPGHFDGVATVVTKLLNIVQPDRAYFGQKDAQQVAVIERMVKDLNIPVDVIACPTQREKDGLALSSRNFYLNADERRQALILSRSLAQVPLLIREGACAERLIHWLSSEIAAQPLADIDYIDVFSYPDLQPLAADEPLRSTSAPVLVALAVRFGKTRLIDNMLLNPAEVH</sequence>
<protein>
    <recommendedName>
        <fullName evidence="8">Pantothenate synthetase</fullName>
        <shortName evidence="8">PS</shortName>
        <ecNumber evidence="8">6.3.2.1</ecNumber>
    </recommendedName>
    <alternativeName>
        <fullName evidence="8">Pantoate--beta-alanine ligase</fullName>
    </alternativeName>
    <alternativeName>
        <fullName evidence="8">Pantoate-activating enzyme</fullName>
    </alternativeName>
</protein>
<dbReference type="Gene3D" id="3.40.50.620">
    <property type="entry name" value="HUPs"/>
    <property type="match status" value="1"/>
</dbReference>
<comment type="function">
    <text evidence="8">Catalyzes the condensation of pantoate with beta-alanine in an ATP-dependent reaction via a pantoyl-adenylate intermediate.</text>
</comment>
<dbReference type="PANTHER" id="PTHR21299">
    <property type="entry name" value="CYTIDYLATE KINASE/PANTOATE-BETA-ALANINE LIGASE"/>
    <property type="match status" value="1"/>
</dbReference>
<dbReference type="PANTHER" id="PTHR21299:SF1">
    <property type="entry name" value="PANTOATE--BETA-ALANINE LIGASE"/>
    <property type="match status" value="1"/>
</dbReference>
<comment type="subunit">
    <text evidence="8">Homodimer.</text>
</comment>
<feature type="binding site" evidence="8">
    <location>
        <begin position="184"/>
        <end position="187"/>
    </location>
    <ligand>
        <name>ATP</name>
        <dbReference type="ChEBI" id="CHEBI:30616"/>
    </ligand>
</feature>
<accession>A0ABR5A1V5</accession>
<keyword evidence="8" id="KW-0963">Cytoplasm</keyword>
<dbReference type="Proteomes" id="UP000054526">
    <property type="component" value="Unassembled WGS sequence"/>
</dbReference>
<reference evidence="9 10" key="1">
    <citation type="submission" date="2014-12" db="EMBL/GenBank/DDBJ databases">
        <title>Draft genome sequence of Cohnella kolymensis strain B-2846.</title>
        <authorList>
            <person name="Karlyshev A.V."/>
            <person name="Kudryashova E.B."/>
        </authorList>
    </citation>
    <scope>NUCLEOTIDE SEQUENCE [LARGE SCALE GENOMIC DNA]</scope>
    <source>
        <strain evidence="9 10">VKM B-2846</strain>
    </source>
</reference>
<dbReference type="HAMAP" id="MF_00158">
    <property type="entry name" value="PanC"/>
    <property type="match status" value="1"/>
</dbReference>
<evidence type="ECO:0000256" key="1">
    <source>
        <dbReference type="ARBA" id="ARBA00004990"/>
    </source>
</evidence>
<evidence type="ECO:0000256" key="7">
    <source>
        <dbReference type="ARBA" id="ARBA00048258"/>
    </source>
</evidence>
<comment type="pathway">
    <text evidence="1 8">Cofactor biosynthesis; (R)-pantothenate biosynthesis; (R)-pantothenate from (R)-pantoate and beta-alanine: step 1/1.</text>
</comment>
<feature type="binding site" evidence="8">
    <location>
        <position position="61"/>
    </location>
    <ligand>
        <name>beta-alanine</name>
        <dbReference type="ChEBI" id="CHEBI:57966"/>
    </ligand>
</feature>
<keyword evidence="10" id="KW-1185">Reference proteome</keyword>
<keyword evidence="6 8" id="KW-0067">ATP-binding</keyword>
<evidence type="ECO:0000256" key="6">
    <source>
        <dbReference type="ARBA" id="ARBA00022840"/>
    </source>
</evidence>
<evidence type="ECO:0000256" key="8">
    <source>
        <dbReference type="HAMAP-Rule" id="MF_00158"/>
    </source>
</evidence>
<name>A0ABR5A1V5_9BACL</name>
<comment type="caution">
    <text evidence="8">Lacks conserved residue(s) required for the propagation of feature annotation.</text>
</comment>
<comment type="caution">
    <text evidence="9">The sequence shown here is derived from an EMBL/GenBank/DDBJ whole genome shotgun (WGS) entry which is preliminary data.</text>
</comment>
<comment type="subcellular location">
    <subcellularLocation>
        <location evidence="8">Cytoplasm</location>
    </subcellularLocation>
</comment>
<organism evidence="9 10">
    <name type="scientific">Cohnella kolymensis</name>
    <dbReference type="NCBI Taxonomy" id="1590652"/>
    <lineage>
        <taxon>Bacteria</taxon>
        <taxon>Bacillati</taxon>
        <taxon>Bacillota</taxon>
        <taxon>Bacilli</taxon>
        <taxon>Bacillales</taxon>
        <taxon>Paenibacillaceae</taxon>
        <taxon>Cohnella</taxon>
    </lineage>
</organism>
<dbReference type="Pfam" id="PF02569">
    <property type="entry name" value="Pantoate_ligase"/>
    <property type="match status" value="1"/>
</dbReference>
<feature type="binding site" evidence="8">
    <location>
        <position position="153"/>
    </location>
    <ligand>
        <name>(R)-pantoate</name>
        <dbReference type="ChEBI" id="CHEBI:15980"/>
    </ligand>
</feature>
<evidence type="ECO:0000256" key="2">
    <source>
        <dbReference type="ARBA" id="ARBA00009256"/>
    </source>
</evidence>
<gene>
    <name evidence="8" type="primary">panC</name>
    <name evidence="9" type="ORF">SD71_17460</name>
</gene>